<keyword evidence="1" id="KW-0472">Membrane</keyword>
<sequence length="468" mass="51335">MNCALGKNSGTILVLALVFSSIFLVMFGGLAGFILLQHKQSLEKADWNQALEIAEAGLNYYRWHLAHAPDDLQDGTGSPGPYEHQYSDPEGGAVGKYSLEINAANQCGAVSGIAISSTGWTDKFPNVKRKVQAKYVRPTIADYSFVINDNVWVGADHQITGPYHSNGGIRFDGTNNSLVTSAKQTWWCSSSFGCNPAQEKPGIFGAGPNSDLWRFPVPPFDFNAITMDLAEIKNLTQSGQGLYFGPSGAEGYHILLKDNRTLDAYRINSLNRVYAYDLEQGWHWEYSIIGSESFLGNYQIPQDCGLVFIEDDLWVGGLSQGSKVKGKITVVSADLINPMGTTDVWLGGNITYTATDGSDGLLLIAERNNLIVSNSPDDLNLDGVYVAQTGKFGRNHYSGSDMKKNKLTVYGSIISNGRVGTKWTCNGIFCSGYKERQTNYDSKLSLNPPPFLTAISQEYQLKDWEEVE</sequence>
<dbReference type="EMBL" id="MHMS01000023">
    <property type="protein sequence ID" value="OGZ31722.1"/>
    <property type="molecule type" value="Genomic_DNA"/>
</dbReference>
<feature type="transmembrane region" description="Helical" evidence="1">
    <location>
        <begin position="12"/>
        <end position="36"/>
    </location>
</feature>
<reference evidence="2 3" key="1">
    <citation type="journal article" date="2016" name="Nat. Commun.">
        <title>Thousands of microbial genomes shed light on interconnected biogeochemical processes in an aquifer system.</title>
        <authorList>
            <person name="Anantharaman K."/>
            <person name="Brown C.T."/>
            <person name="Hug L.A."/>
            <person name="Sharon I."/>
            <person name="Castelle C.J."/>
            <person name="Probst A.J."/>
            <person name="Thomas B.C."/>
            <person name="Singh A."/>
            <person name="Wilkins M.J."/>
            <person name="Karaoz U."/>
            <person name="Brodie E.L."/>
            <person name="Williams K.H."/>
            <person name="Hubbard S.S."/>
            <person name="Banfield J.F."/>
        </authorList>
    </citation>
    <scope>NUCLEOTIDE SEQUENCE [LARGE SCALE GENOMIC DNA]</scope>
</reference>
<name>A0A1G2F1S8_9BACT</name>
<protein>
    <recommendedName>
        <fullName evidence="4">Type 4 fimbrial biogenesis protein PilX N-terminal domain-containing protein</fullName>
    </recommendedName>
</protein>
<gene>
    <name evidence="2" type="ORF">A3H02_01505</name>
</gene>
<evidence type="ECO:0008006" key="4">
    <source>
        <dbReference type="Google" id="ProtNLM"/>
    </source>
</evidence>
<comment type="caution">
    <text evidence="2">The sequence shown here is derived from an EMBL/GenBank/DDBJ whole genome shotgun (WGS) entry which is preliminary data.</text>
</comment>
<evidence type="ECO:0000313" key="2">
    <source>
        <dbReference type="EMBL" id="OGZ31722.1"/>
    </source>
</evidence>
<dbReference type="Proteomes" id="UP000176787">
    <property type="component" value="Unassembled WGS sequence"/>
</dbReference>
<proteinExistence type="predicted"/>
<dbReference type="STRING" id="1801726.A3H02_01505"/>
<accession>A0A1G2F1S8</accession>
<keyword evidence="1" id="KW-1133">Transmembrane helix</keyword>
<evidence type="ECO:0000256" key="1">
    <source>
        <dbReference type="SAM" id="Phobius"/>
    </source>
</evidence>
<evidence type="ECO:0000313" key="3">
    <source>
        <dbReference type="Proteomes" id="UP000176787"/>
    </source>
</evidence>
<organism evidence="2 3">
    <name type="scientific">Candidatus Niyogibacteria bacterium RIFCSPLOWO2_12_FULL_41_13</name>
    <dbReference type="NCBI Taxonomy" id="1801726"/>
    <lineage>
        <taxon>Bacteria</taxon>
        <taxon>Candidatus Niyogiibacteriota</taxon>
    </lineage>
</organism>
<keyword evidence="1" id="KW-0812">Transmembrane</keyword>
<dbReference type="AlphaFoldDB" id="A0A1G2F1S8"/>